<gene>
    <name evidence="1" type="ORF">B0T22DRAFT_509224</name>
</gene>
<reference evidence="1" key="2">
    <citation type="submission" date="2023-06" db="EMBL/GenBank/DDBJ databases">
        <authorList>
            <consortium name="Lawrence Berkeley National Laboratory"/>
            <person name="Haridas S."/>
            <person name="Hensen N."/>
            <person name="Bonometti L."/>
            <person name="Westerberg I."/>
            <person name="Brannstrom I.O."/>
            <person name="Guillou S."/>
            <person name="Cros-Aarteil S."/>
            <person name="Calhoun S."/>
            <person name="Kuo A."/>
            <person name="Mondo S."/>
            <person name="Pangilinan J."/>
            <person name="Riley R."/>
            <person name="Labutti K."/>
            <person name="Andreopoulos B."/>
            <person name="Lipzen A."/>
            <person name="Chen C."/>
            <person name="Yanf M."/>
            <person name="Daum C."/>
            <person name="Ng V."/>
            <person name="Clum A."/>
            <person name="Steindorff A."/>
            <person name="Ohm R."/>
            <person name="Martin F."/>
            <person name="Silar P."/>
            <person name="Natvig D."/>
            <person name="Lalanne C."/>
            <person name="Gautier V."/>
            <person name="Ament-Velasquez S.L."/>
            <person name="Kruys A."/>
            <person name="Hutchinson M.I."/>
            <person name="Powell A.J."/>
            <person name="Barry K."/>
            <person name="Miller A.N."/>
            <person name="Grigoriev I.V."/>
            <person name="Debuchy R."/>
            <person name="Gladieux P."/>
            <person name="Thoren M.H."/>
            <person name="Johannesson H."/>
        </authorList>
    </citation>
    <scope>NUCLEOTIDE SEQUENCE</scope>
    <source>
        <strain evidence="1">CBS 314.62</strain>
    </source>
</reference>
<organism evidence="1 2">
    <name type="scientific">Podospora appendiculata</name>
    <dbReference type="NCBI Taxonomy" id="314037"/>
    <lineage>
        <taxon>Eukaryota</taxon>
        <taxon>Fungi</taxon>
        <taxon>Dikarya</taxon>
        <taxon>Ascomycota</taxon>
        <taxon>Pezizomycotina</taxon>
        <taxon>Sordariomycetes</taxon>
        <taxon>Sordariomycetidae</taxon>
        <taxon>Sordariales</taxon>
        <taxon>Podosporaceae</taxon>
        <taxon>Podospora</taxon>
    </lineage>
</organism>
<dbReference type="InterPro" id="IPR051678">
    <property type="entry name" value="AGP_Transferase"/>
</dbReference>
<sequence>MTSPMLKRLEIFSPSLQHRCFASRQNLSESILQRKPSDAGRLVKTLSGWGRGLDDDDDAAAQALVSQAHTLRLIRERTTIPVPTVFALDTTVDNEVGAPYMAMSYMPGSTVASLWFDGSIPAARREERRLRILSQVVESMAQLRTLRFDRIGSLVPGPGGTTLVGPCFEWVHADTVPAPDSVRRGYCSVISAAGGPFSTTEAYLEHNLTPTNYKSPHDLPTRLPDSYALAFPDFDSQNVLADDDGNVVGFIDWDLAKTMPCFVGYACCPGWITRDWDPLMYRAHYSAEMARILGQSGSDDWKYTAKSHIYESCGLPRWTGGDGC</sequence>
<dbReference type="PANTHER" id="PTHR21310">
    <property type="entry name" value="AMINOGLYCOSIDE PHOSPHOTRANSFERASE-RELATED-RELATED"/>
    <property type="match status" value="1"/>
</dbReference>
<dbReference type="InterPro" id="IPR011009">
    <property type="entry name" value="Kinase-like_dom_sf"/>
</dbReference>
<dbReference type="Proteomes" id="UP001270362">
    <property type="component" value="Unassembled WGS sequence"/>
</dbReference>
<evidence type="ECO:0000313" key="1">
    <source>
        <dbReference type="EMBL" id="KAK3695788.1"/>
    </source>
</evidence>
<accession>A0AAE0XLX8</accession>
<evidence type="ECO:0008006" key="3">
    <source>
        <dbReference type="Google" id="ProtNLM"/>
    </source>
</evidence>
<dbReference type="AlphaFoldDB" id="A0AAE0XLX8"/>
<dbReference type="SUPFAM" id="SSF56112">
    <property type="entry name" value="Protein kinase-like (PK-like)"/>
    <property type="match status" value="1"/>
</dbReference>
<keyword evidence="2" id="KW-1185">Reference proteome</keyword>
<comment type="caution">
    <text evidence="1">The sequence shown here is derived from an EMBL/GenBank/DDBJ whole genome shotgun (WGS) entry which is preliminary data.</text>
</comment>
<name>A0AAE0XLX8_9PEZI</name>
<dbReference type="EMBL" id="JAULSO010000001">
    <property type="protein sequence ID" value="KAK3695788.1"/>
    <property type="molecule type" value="Genomic_DNA"/>
</dbReference>
<reference evidence="1" key="1">
    <citation type="journal article" date="2023" name="Mol. Phylogenet. Evol.">
        <title>Genome-scale phylogeny and comparative genomics of the fungal order Sordariales.</title>
        <authorList>
            <person name="Hensen N."/>
            <person name="Bonometti L."/>
            <person name="Westerberg I."/>
            <person name="Brannstrom I.O."/>
            <person name="Guillou S."/>
            <person name="Cros-Aarteil S."/>
            <person name="Calhoun S."/>
            <person name="Haridas S."/>
            <person name="Kuo A."/>
            <person name="Mondo S."/>
            <person name="Pangilinan J."/>
            <person name="Riley R."/>
            <person name="LaButti K."/>
            <person name="Andreopoulos B."/>
            <person name="Lipzen A."/>
            <person name="Chen C."/>
            <person name="Yan M."/>
            <person name="Daum C."/>
            <person name="Ng V."/>
            <person name="Clum A."/>
            <person name="Steindorff A."/>
            <person name="Ohm R.A."/>
            <person name="Martin F."/>
            <person name="Silar P."/>
            <person name="Natvig D.O."/>
            <person name="Lalanne C."/>
            <person name="Gautier V."/>
            <person name="Ament-Velasquez S.L."/>
            <person name="Kruys A."/>
            <person name="Hutchinson M.I."/>
            <person name="Powell A.J."/>
            <person name="Barry K."/>
            <person name="Miller A.N."/>
            <person name="Grigoriev I.V."/>
            <person name="Debuchy R."/>
            <person name="Gladieux P."/>
            <person name="Hiltunen Thoren M."/>
            <person name="Johannesson H."/>
        </authorList>
    </citation>
    <scope>NUCLEOTIDE SEQUENCE</scope>
    <source>
        <strain evidence="1">CBS 314.62</strain>
    </source>
</reference>
<dbReference type="PANTHER" id="PTHR21310:SF51">
    <property type="entry name" value="AMINOGLYCOSIDE PHOSPHOTRANSFERASE DOMAIN-CONTAINING PROTEIN"/>
    <property type="match status" value="1"/>
</dbReference>
<evidence type="ECO:0000313" key="2">
    <source>
        <dbReference type="Proteomes" id="UP001270362"/>
    </source>
</evidence>
<proteinExistence type="predicted"/>
<protein>
    <recommendedName>
        <fullName evidence="3">Aminoglycoside phosphotransferase domain-containing protein</fullName>
    </recommendedName>
</protein>